<dbReference type="PANTHER" id="PTHR46558">
    <property type="entry name" value="TRACRIPTIONAL REGULATORY PROTEIN-RELATED-RELATED"/>
    <property type="match status" value="1"/>
</dbReference>
<dbReference type="PANTHER" id="PTHR46558:SF4">
    <property type="entry name" value="DNA-BIDING PHAGE PROTEIN"/>
    <property type="match status" value="1"/>
</dbReference>
<feature type="domain" description="HTH cro/C1-type" evidence="2">
    <location>
        <begin position="5"/>
        <end position="59"/>
    </location>
</feature>
<dbReference type="SUPFAM" id="SSF47413">
    <property type="entry name" value="lambda repressor-like DNA-binding domains"/>
    <property type="match status" value="1"/>
</dbReference>
<evidence type="ECO:0000313" key="3">
    <source>
        <dbReference type="EMBL" id="MFC5542897.1"/>
    </source>
</evidence>
<proteinExistence type="predicted"/>
<dbReference type="Pfam" id="PF01381">
    <property type="entry name" value="HTH_3"/>
    <property type="match status" value="1"/>
</dbReference>
<dbReference type="SMART" id="SM00530">
    <property type="entry name" value="HTH_XRE"/>
    <property type="match status" value="1"/>
</dbReference>
<reference evidence="4" key="1">
    <citation type="journal article" date="2019" name="Int. J. Syst. Evol. Microbiol.">
        <title>The Global Catalogue of Microorganisms (GCM) 10K type strain sequencing project: providing services to taxonomists for standard genome sequencing and annotation.</title>
        <authorList>
            <consortium name="The Broad Institute Genomics Platform"/>
            <consortium name="The Broad Institute Genome Sequencing Center for Infectious Disease"/>
            <person name="Wu L."/>
            <person name="Ma J."/>
        </authorList>
    </citation>
    <scope>NUCLEOTIDE SEQUENCE [LARGE SCALE GENOMIC DNA]</scope>
    <source>
        <strain evidence="4">CCUG 56331</strain>
    </source>
</reference>
<sequence length="69" mass="8031">MKNHLAKFRQEFGYSQDKLAELLGVSRQTIISIEKGRYNPSLPLALMIAKLFDSKVEDIFILEEKDFKK</sequence>
<evidence type="ECO:0000313" key="4">
    <source>
        <dbReference type="Proteomes" id="UP001595978"/>
    </source>
</evidence>
<gene>
    <name evidence="3" type="ORF">ACFPOH_14400</name>
</gene>
<accession>A0ABW0RFT7</accession>
<organism evidence="3 4">
    <name type="scientific">Ureibacillus suwonensis</name>
    <dbReference type="NCBI Taxonomy" id="313007"/>
    <lineage>
        <taxon>Bacteria</taxon>
        <taxon>Bacillati</taxon>
        <taxon>Bacillota</taxon>
        <taxon>Bacilli</taxon>
        <taxon>Bacillales</taxon>
        <taxon>Caryophanaceae</taxon>
        <taxon>Ureibacillus</taxon>
    </lineage>
</organism>
<dbReference type="Gene3D" id="1.10.260.40">
    <property type="entry name" value="lambda repressor-like DNA-binding domains"/>
    <property type="match status" value="1"/>
</dbReference>
<dbReference type="CDD" id="cd00093">
    <property type="entry name" value="HTH_XRE"/>
    <property type="match status" value="1"/>
</dbReference>
<dbReference type="EMBL" id="JBHSNQ010000184">
    <property type="protein sequence ID" value="MFC5542897.1"/>
    <property type="molecule type" value="Genomic_DNA"/>
</dbReference>
<evidence type="ECO:0000256" key="1">
    <source>
        <dbReference type="ARBA" id="ARBA00023125"/>
    </source>
</evidence>
<name>A0ABW0RFT7_9BACL</name>
<keyword evidence="4" id="KW-1185">Reference proteome</keyword>
<dbReference type="PROSITE" id="PS50943">
    <property type="entry name" value="HTH_CROC1"/>
    <property type="match status" value="1"/>
</dbReference>
<comment type="caution">
    <text evidence="3">The sequence shown here is derived from an EMBL/GenBank/DDBJ whole genome shotgun (WGS) entry which is preliminary data.</text>
</comment>
<keyword evidence="1" id="KW-0238">DNA-binding</keyword>
<evidence type="ECO:0000259" key="2">
    <source>
        <dbReference type="PROSITE" id="PS50943"/>
    </source>
</evidence>
<dbReference type="InterPro" id="IPR010982">
    <property type="entry name" value="Lambda_DNA-bd_dom_sf"/>
</dbReference>
<dbReference type="Proteomes" id="UP001595978">
    <property type="component" value="Unassembled WGS sequence"/>
</dbReference>
<protein>
    <submittedName>
        <fullName evidence="3">Helix-turn-helix transcriptional regulator</fullName>
    </submittedName>
</protein>
<dbReference type="InterPro" id="IPR001387">
    <property type="entry name" value="Cro/C1-type_HTH"/>
</dbReference>
<dbReference type="RefSeq" id="WP_342470523.1">
    <property type="nucleotide sequence ID" value="NZ_JBHSNQ010000184.1"/>
</dbReference>